<evidence type="ECO:0000256" key="9">
    <source>
        <dbReference type="ARBA" id="ARBA00022833"/>
    </source>
</evidence>
<keyword evidence="9" id="KW-0862">Zinc</keyword>
<feature type="compositionally biased region" description="Pro residues" evidence="13">
    <location>
        <begin position="602"/>
        <end position="616"/>
    </location>
</feature>
<dbReference type="PANTHER" id="PTHR12849">
    <property type="entry name" value="RNA LARIAT DEBRANCHING ENZYME"/>
    <property type="match status" value="1"/>
</dbReference>
<dbReference type="SUPFAM" id="SSF56300">
    <property type="entry name" value="Metallo-dependent phosphatases"/>
    <property type="match status" value="1"/>
</dbReference>
<dbReference type="FunFam" id="3.60.21.10:FF:000035">
    <property type="entry name" value="Lariat debranching enzyme"/>
    <property type="match status" value="1"/>
</dbReference>
<dbReference type="Gene3D" id="3.60.21.10">
    <property type="match status" value="1"/>
</dbReference>
<dbReference type="Pfam" id="PF05011">
    <property type="entry name" value="DBR1"/>
    <property type="match status" value="1"/>
</dbReference>
<feature type="compositionally biased region" description="Basic and acidic residues" evidence="13">
    <location>
        <begin position="621"/>
        <end position="631"/>
    </location>
</feature>
<feature type="signal peptide" evidence="14">
    <location>
        <begin position="1"/>
        <end position="18"/>
    </location>
</feature>
<keyword evidence="8" id="KW-0378">Hydrolase</keyword>
<gene>
    <name evidence="16" type="ORF">CCH79_00017114</name>
</gene>
<keyword evidence="17" id="KW-1185">Reference proteome</keyword>
<evidence type="ECO:0000313" key="16">
    <source>
        <dbReference type="EMBL" id="PWA13775.1"/>
    </source>
</evidence>
<keyword evidence="11" id="KW-0464">Manganese</keyword>
<evidence type="ECO:0000256" key="12">
    <source>
        <dbReference type="ARBA" id="ARBA00023242"/>
    </source>
</evidence>
<feature type="region of interest" description="Disordered" evidence="13">
    <location>
        <begin position="82"/>
        <end position="124"/>
    </location>
</feature>
<feature type="compositionally biased region" description="Polar residues" evidence="13">
    <location>
        <begin position="95"/>
        <end position="111"/>
    </location>
</feature>
<sequence>MATRWSVVLAILCSSTSGSISVFNSFTLEQGGDDVTVHQGLDVVLGAHGQTAQHHGALRPQLQAGRALLKQNFDFVSMEMDQQNTDAERGLQQARHLSSSKRAPQSAQHSADTPPPRATMCGFKNSPVPRSMKIAVEGCCHGELDKIYETIEYLEKKESIKVDLLLCCGDFQAVRNEGDLKCMAVPAKYRTMQTFYKYYSGEKKAPILTIFIGGNHEASNHLQELPYGGWVAPNIYYLGYAGVVRYKGIRIGGLSGIYKSHDYRKGHHEFPPYNPETLRSVYHIRNMEVFKLKQIQMPIDIFMSHDWPRRIYHYGNTEDLLRKKKFLRSEVETNTLGSPAAEELLAHLQPSYWFSAHLHVKFAAVMQHPPKGSAAPRVTKFLSLDKCLPYREFLQIVDIPDRSSSSEGLEYDPEWFAVLKATNSLQVTTPQRWNPPENNGLHERWDFRASEADMMQVMEDLSGELGIPDNFSRTVPPYDPGHPQPHAPQSYNTNPQTTELCAKLGLTDIYCKVRQRGDDAGRSQSATGEDEDESLDEPSEYPTDTSGLSSSFNPDEITIEDEWEEEEEEGAKADLPSDTHTPSRMVLPEPKSTISPSVLMDLPPPSHSTPIAPPTQPEGEQEGRCSDEEAAARILKRSSGDAGSGNTTPRIKRRNQLIYQTTDDDECEARFDS</sequence>
<evidence type="ECO:0000256" key="6">
    <source>
        <dbReference type="ARBA" id="ARBA00022664"/>
    </source>
</evidence>
<dbReference type="GO" id="GO:0000398">
    <property type="term" value="P:mRNA splicing, via spliceosome"/>
    <property type="evidence" value="ECO:0007669"/>
    <property type="project" value="TreeGrafter"/>
</dbReference>
<evidence type="ECO:0000256" key="8">
    <source>
        <dbReference type="ARBA" id="ARBA00022801"/>
    </source>
</evidence>
<feature type="region of interest" description="Disordered" evidence="13">
    <location>
        <begin position="517"/>
        <end position="673"/>
    </location>
</feature>
<comment type="cofactor">
    <cofactor evidence="2">
        <name>Zn(2+)</name>
        <dbReference type="ChEBI" id="CHEBI:29105"/>
    </cofactor>
</comment>
<protein>
    <recommendedName>
        <fullName evidence="15">Lariat debranching enzyme C-terminal domain-containing protein</fullName>
    </recommendedName>
</protein>
<comment type="similarity">
    <text evidence="5">Belongs to the lariat debranching enzyme family.</text>
</comment>
<keyword evidence="6" id="KW-0507">mRNA processing</keyword>
<evidence type="ECO:0000259" key="15">
    <source>
        <dbReference type="SMART" id="SM01124"/>
    </source>
</evidence>
<evidence type="ECO:0000256" key="4">
    <source>
        <dbReference type="ARBA" id="ARBA00004123"/>
    </source>
</evidence>
<comment type="subcellular location">
    <subcellularLocation>
        <location evidence="4">Nucleus</location>
    </subcellularLocation>
</comment>
<evidence type="ECO:0000256" key="7">
    <source>
        <dbReference type="ARBA" id="ARBA00022723"/>
    </source>
</evidence>
<dbReference type="InterPro" id="IPR004843">
    <property type="entry name" value="Calcineurin-like_PHP"/>
</dbReference>
<evidence type="ECO:0000256" key="11">
    <source>
        <dbReference type="ARBA" id="ARBA00023211"/>
    </source>
</evidence>
<feature type="compositionally biased region" description="Acidic residues" evidence="13">
    <location>
        <begin position="528"/>
        <end position="539"/>
    </location>
</feature>
<comment type="caution">
    <text evidence="16">The sequence shown here is derived from an EMBL/GenBank/DDBJ whole genome shotgun (WGS) entry which is preliminary data.</text>
</comment>
<keyword evidence="10" id="KW-0408">Iron</keyword>
<dbReference type="GO" id="GO:0005634">
    <property type="term" value="C:nucleus"/>
    <property type="evidence" value="ECO:0007669"/>
    <property type="project" value="UniProtKB-SubCell"/>
</dbReference>
<feature type="region of interest" description="Disordered" evidence="13">
    <location>
        <begin position="465"/>
        <end position="495"/>
    </location>
</feature>
<organism evidence="16 17">
    <name type="scientific">Gambusia affinis</name>
    <name type="common">Western mosquitofish</name>
    <name type="synonym">Heterandria affinis</name>
    <dbReference type="NCBI Taxonomy" id="33528"/>
    <lineage>
        <taxon>Eukaryota</taxon>
        <taxon>Metazoa</taxon>
        <taxon>Chordata</taxon>
        <taxon>Craniata</taxon>
        <taxon>Vertebrata</taxon>
        <taxon>Euteleostomi</taxon>
        <taxon>Actinopterygii</taxon>
        <taxon>Neopterygii</taxon>
        <taxon>Teleostei</taxon>
        <taxon>Neoteleostei</taxon>
        <taxon>Acanthomorphata</taxon>
        <taxon>Ovalentaria</taxon>
        <taxon>Atherinomorphae</taxon>
        <taxon>Cyprinodontiformes</taxon>
        <taxon>Poeciliidae</taxon>
        <taxon>Poeciliinae</taxon>
        <taxon>Gambusia</taxon>
    </lineage>
</organism>
<proteinExistence type="inferred from homology"/>
<evidence type="ECO:0000256" key="10">
    <source>
        <dbReference type="ARBA" id="ARBA00023004"/>
    </source>
</evidence>
<name>A0A315UMC3_GAMAF</name>
<keyword evidence="14" id="KW-0732">Signal</keyword>
<feature type="compositionally biased region" description="Acidic residues" evidence="13">
    <location>
        <begin position="557"/>
        <end position="569"/>
    </location>
</feature>
<feature type="compositionally biased region" description="Pro residues" evidence="13">
    <location>
        <begin position="477"/>
        <end position="486"/>
    </location>
</feature>
<evidence type="ECO:0000256" key="13">
    <source>
        <dbReference type="SAM" id="MobiDB-lite"/>
    </source>
</evidence>
<keyword evidence="12" id="KW-0539">Nucleus</keyword>
<dbReference type="Pfam" id="PF00149">
    <property type="entry name" value="Metallophos"/>
    <property type="match status" value="1"/>
</dbReference>
<feature type="compositionally biased region" description="Polar residues" evidence="13">
    <location>
        <begin position="542"/>
        <end position="553"/>
    </location>
</feature>
<evidence type="ECO:0000256" key="1">
    <source>
        <dbReference type="ARBA" id="ARBA00001936"/>
    </source>
</evidence>
<dbReference type="InterPro" id="IPR041816">
    <property type="entry name" value="Dbr1_N"/>
</dbReference>
<dbReference type="InterPro" id="IPR029052">
    <property type="entry name" value="Metallo-depent_PP-like"/>
</dbReference>
<evidence type="ECO:0000256" key="14">
    <source>
        <dbReference type="SAM" id="SignalP"/>
    </source>
</evidence>
<dbReference type="InterPro" id="IPR007708">
    <property type="entry name" value="DBR1_C"/>
</dbReference>
<dbReference type="GO" id="GO:0046872">
    <property type="term" value="F:metal ion binding"/>
    <property type="evidence" value="ECO:0007669"/>
    <property type="project" value="UniProtKB-KW"/>
</dbReference>
<dbReference type="GO" id="GO:0008419">
    <property type="term" value="F:RNA lariat debranching enzyme activity"/>
    <property type="evidence" value="ECO:0007669"/>
    <property type="project" value="TreeGrafter"/>
</dbReference>
<dbReference type="STRING" id="33528.ENSGAFP00000001491"/>
<dbReference type="PANTHER" id="PTHR12849:SF0">
    <property type="entry name" value="LARIAT DEBRANCHING ENZYME"/>
    <property type="match status" value="1"/>
</dbReference>
<comment type="cofactor">
    <cofactor evidence="3">
        <name>Fe(2+)</name>
        <dbReference type="ChEBI" id="CHEBI:29033"/>
    </cofactor>
</comment>
<evidence type="ECO:0000256" key="3">
    <source>
        <dbReference type="ARBA" id="ARBA00001954"/>
    </source>
</evidence>
<dbReference type="Proteomes" id="UP000250572">
    <property type="component" value="Unassembled WGS sequence"/>
</dbReference>
<accession>A0A315UMC3</accession>
<dbReference type="AlphaFoldDB" id="A0A315UMC3"/>
<evidence type="ECO:0000313" key="17">
    <source>
        <dbReference type="Proteomes" id="UP000250572"/>
    </source>
</evidence>
<feature type="chain" id="PRO_5016423405" description="Lariat debranching enzyme C-terminal domain-containing protein" evidence="14">
    <location>
        <begin position="19"/>
        <end position="673"/>
    </location>
</feature>
<reference evidence="16 17" key="1">
    <citation type="journal article" date="2018" name="G3 (Bethesda)">
        <title>A High-Quality Reference Genome for the Invasive Mosquitofish Gambusia affinis Using a Chicago Library.</title>
        <authorList>
            <person name="Hoffberg S.L."/>
            <person name="Troendle N.J."/>
            <person name="Glenn T.C."/>
            <person name="Mahmud O."/>
            <person name="Louha S."/>
            <person name="Chalopin D."/>
            <person name="Bennetzen J.L."/>
            <person name="Mauricio R."/>
        </authorList>
    </citation>
    <scope>NUCLEOTIDE SEQUENCE [LARGE SCALE GENOMIC DNA]</scope>
    <source>
        <strain evidence="16">NE01/NJP1002.9</strain>
        <tissue evidence="16">Muscle</tissue>
    </source>
</reference>
<comment type="cofactor">
    <cofactor evidence="1">
        <name>Mn(2+)</name>
        <dbReference type="ChEBI" id="CHEBI:29035"/>
    </cofactor>
</comment>
<feature type="domain" description="Lariat debranching enzyme C-terminal" evidence="15">
    <location>
        <begin position="366"/>
        <end position="510"/>
    </location>
</feature>
<dbReference type="CDD" id="cd00844">
    <property type="entry name" value="MPP_Dbr1_N"/>
    <property type="match status" value="1"/>
</dbReference>
<keyword evidence="7" id="KW-0479">Metal-binding</keyword>
<dbReference type="SMART" id="SM01124">
    <property type="entry name" value="DBR1"/>
    <property type="match status" value="1"/>
</dbReference>
<dbReference type="EMBL" id="NHOQ01002941">
    <property type="protein sequence ID" value="PWA13775.1"/>
    <property type="molecule type" value="Genomic_DNA"/>
</dbReference>
<evidence type="ECO:0000256" key="5">
    <source>
        <dbReference type="ARBA" id="ARBA00006045"/>
    </source>
</evidence>
<evidence type="ECO:0000256" key="2">
    <source>
        <dbReference type="ARBA" id="ARBA00001947"/>
    </source>
</evidence>